<keyword evidence="5" id="KW-1185">Reference proteome</keyword>
<name>A0A163LPY9_ABSGL</name>
<dbReference type="InterPro" id="IPR011021">
    <property type="entry name" value="Arrestin-like_N"/>
</dbReference>
<feature type="region of interest" description="Disordered" evidence="1">
    <location>
        <begin position="1"/>
        <end position="82"/>
    </location>
</feature>
<organism evidence="4">
    <name type="scientific">Absidia glauca</name>
    <name type="common">Pin mould</name>
    <dbReference type="NCBI Taxonomy" id="4829"/>
    <lineage>
        <taxon>Eukaryota</taxon>
        <taxon>Fungi</taxon>
        <taxon>Fungi incertae sedis</taxon>
        <taxon>Mucoromycota</taxon>
        <taxon>Mucoromycotina</taxon>
        <taxon>Mucoromycetes</taxon>
        <taxon>Mucorales</taxon>
        <taxon>Cunninghamellaceae</taxon>
        <taxon>Absidia</taxon>
    </lineage>
</organism>
<dbReference type="EMBL" id="LT550270">
    <property type="protein sequence ID" value="SAL95338.1"/>
    <property type="molecule type" value="Genomic_DNA"/>
</dbReference>
<evidence type="ECO:0000256" key="1">
    <source>
        <dbReference type="SAM" id="MobiDB-lite"/>
    </source>
</evidence>
<dbReference type="InterPro" id="IPR050357">
    <property type="entry name" value="Arrestin_domain-protein"/>
</dbReference>
<dbReference type="AlphaFoldDB" id="A0A163LPY9"/>
<evidence type="ECO:0000313" key="4">
    <source>
        <dbReference type="EMBL" id="SAL95338.1"/>
    </source>
</evidence>
<evidence type="ECO:0000313" key="5">
    <source>
        <dbReference type="Proteomes" id="UP000078561"/>
    </source>
</evidence>
<feature type="compositionally biased region" description="Polar residues" evidence="1">
    <location>
        <begin position="1"/>
        <end position="25"/>
    </location>
</feature>
<dbReference type="PANTHER" id="PTHR11188">
    <property type="entry name" value="ARRESTIN DOMAIN CONTAINING PROTEIN"/>
    <property type="match status" value="1"/>
</dbReference>
<feature type="compositionally biased region" description="Polar residues" evidence="1">
    <location>
        <begin position="48"/>
        <end position="82"/>
    </location>
</feature>
<reference evidence="4" key="1">
    <citation type="submission" date="2016-04" db="EMBL/GenBank/DDBJ databases">
        <authorList>
            <person name="Evans L.H."/>
            <person name="Alamgir A."/>
            <person name="Owens N."/>
            <person name="Weber N.D."/>
            <person name="Virtaneva K."/>
            <person name="Barbian K."/>
            <person name="Babar A."/>
            <person name="Rosenke K."/>
        </authorList>
    </citation>
    <scope>NUCLEOTIDE SEQUENCE [LARGE SCALE GENOMIC DNA]</scope>
    <source>
        <strain evidence="4">CBS 101.48</strain>
    </source>
</reference>
<feature type="domain" description="Arrestin-like N-terminal" evidence="2">
    <location>
        <begin position="98"/>
        <end position="225"/>
    </location>
</feature>
<dbReference type="Proteomes" id="UP000078561">
    <property type="component" value="Unassembled WGS sequence"/>
</dbReference>
<dbReference type="OrthoDB" id="9984275at2759"/>
<protein>
    <submittedName>
        <fullName evidence="4">Uncharacterized protein</fullName>
    </submittedName>
</protein>
<dbReference type="Gene3D" id="2.60.40.640">
    <property type="match status" value="1"/>
</dbReference>
<dbReference type="InterPro" id="IPR014752">
    <property type="entry name" value="Arrestin-like_C"/>
</dbReference>
<dbReference type="OMA" id="TYFETEW"/>
<sequence length="516" mass="58457">MDALNSLNPVRTRNRANSAVSTLPTPLSPEHTNHRHSQPDPNWRRSQPELSSSAPQASYLQSHPTAASSMDSRHTSTSNGTDGLTNSLSVDFEGGAHVIVRPNRIIRGTLFLDLAEKTHVTRIRMKFRAEEYAAVRIDESAADGKSDWIHQTITTFFESEYRLFGSEALPYSQSPWEEMDAGHYEFPFALKVGIQFPNANYPPSMEEPPGFGIRYIWTAQVDGPGLQSGLRSREYITPYRPIIVSTEEKEWTYRTTLARDKKQALAEVRGKLFKQCYCPDEPFSMQLNMTTLHSDCRISSINFKFRKHHEGKMLVQQGTAFREHTRTVLLGNIPLTGNSTNTSLSETVAFDIPTRLVSPSFTTRHTRVYYDIQFQVQFEQGHLFKSAHTTEFAIPLTIANLPHEQLLRIPDLTATQHYQDSKECPLFFDPNLDEPPEPRGIPSELIGPLTAALMSPPQNEEPPSYFSLPSLPPQFEIRKERKERTVHMSKPAKGAYYTVDLGDAIVIRGLYDESSW</sequence>
<dbReference type="Pfam" id="PF02752">
    <property type="entry name" value="Arrestin_C"/>
    <property type="match status" value="1"/>
</dbReference>
<dbReference type="GO" id="GO:0015031">
    <property type="term" value="P:protein transport"/>
    <property type="evidence" value="ECO:0007669"/>
    <property type="project" value="TreeGrafter"/>
</dbReference>
<gene>
    <name evidence="4" type="primary">ABSGL_00656.1 scaffold 832</name>
</gene>
<feature type="domain" description="Arrestin C-terminal-like" evidence="3">
    <location>
        <begin position="271"/>
        <end position="402"/>
    </location>
</feature>
<accession>A0A163LPY9</accession>
<proteinExistence type="predicted"/>
<dbReference type="Pfam" id="PF00339">
    <property type="entry name" value="Arrestin_N"/>
    <property type="match status" value="1"/>
</dbReference>
<dbReference type="InParanoid" id="A0A163LPY9"/>
<evidence type="ECO:0000259" key="2">
    <source>
        <dbReference type="Pfam" id="PF00339"/>
    </source>
</evidence>
<dbReference type="PANTHER" id="PTHR11188:SF17">
    <property type="entry name" value="FI21816P1"/>
    <property type="match status" value="1"/>
</dbReference>
<dbReference type="InterPro" id="IPR011022">
    <property type="entry name" value="Arrestin_C-like"/>
</dbReference>
<dbReference type="GO" id="GO:0005737">
    <property type="term" value="C:cytoplasm"/>
    <property type="evidence" value="ECO:0007669"/>
    <property type="project" value="TreeGrafter"/>
</dbReference>
<evidence type="ECO:0000259" key="3">
    <source>
        <dbReference type="Pfam" id="PF02752"/>
    </source>
</evidence>
<dbReference type="STRING" id="4829.A0A163LPY9"/>